<dbReference type="PANTHER" id="PTHR24232:SF54">
    <property type="entry name" value="G-PROTEIN COUPLED RECEPTOR 35"/>
    <property type="match status" value="1"/>
</dbReference>
<dbReference type="Bgee" id="ENSOANG00000045649">
    <property type="expression patterns" value="Expressed in ovary"/>
</dbReference>
<proteinExistence type="inferred from homology"/>
<dbReference type="Gene3D" id="1.20.1070.10">
    <property type="entry name" value="Rhodopsin 7-helix transmembrane proteins"/>
    <property type="match status" value="1"/>
</dbReference>
<evidence type="ECO:0000256" key="11">
    <source>
        <dbReference type="SAM" id="MobiDB-lite"/>
    </source>
</evidence>
<evidence type="ECO:0000256" key="4">
    <source>
        <dbReference type="ARBA" id="ARBA00022989"/>
    </source>
</evidence>
<evidence type="ECO:0000256" key="9">
    <source>
        <dbReference type="ARBA" id="ARBA00023224"/>
    </source>
</evidence>
<evidence type="ECO:0000313" key="15">
    <source>
        <dbReference type="Proteomes" id="UP000002279"/>
    </source>
</evidence>
<dbReference type="OMA" id="FCSTEVI"/>
<feature type="transmembrane region" description="Helical" evidence="12">
    <location>
        <begin position="105"/>
        <end position="123"/>
    </location>
</feature>
<evidence type="ECO:0000256" key="6">
    <source>
        <dbReference type="ARBA" id="ARBA00023136"/>
    </source>
</evidence>
<name>A0A6I8NAG4_ORNAN</name>
<feature type="transmembrane region" description="Helical" evidence="12">
    <location>
        <begin position="144"/>
        <end position="165"/>
    </location>
</feature>
<evidence type="ECO:0000256" key="5">
    <source>
        <dbReference type="ARBA" id="ARBA00023040"/>
    </source>
</evidence>
<keyword evidence="15" id="KW-1185">Reference proteome</keyword>
<evidence type="ECO:0000256" key="7">
    <source>
        <dbReference type="ARBA" id="ARBA00023170"/>
    </source>
</evidence>
<sequence>MTRQQQRTVNMTFNNSTQGNDSLSEQSRIIFNCMYGMFFILGLLFNGFALWVFGYKMKTLTETRVYMINLAVADVFLLFTFPLVVSRMRILHPLTDDLFCQVTQSIYLINKYMSMCLVTLISVDRYIGIRYPLKARSLRSPQKAAVSCALLWTMVIIIVSIRVNLQIYEGGFCFQTQKEDNSKTVFFSLLMFFIPLVILTFCSIETIRSLRMKKKTDTHEEKIIQKAIYIVSANLIVFIICFLPLHVALLIQFVLNEKRMPNVLRIKKFLPLASCIANANCCLDAVCYYFVVKEFQEMSGIWPLFKFSKTKANTDKDTQYTTISH</sequence>
<dbReference type="Proteomes" id="UP000002279">
    <property type="component" value="Chromosome 1"/>
</dbReference>
<dbReference type="InterPro" id="IPR044734">
    <property type="entry name" value="GPR35_7tmA"/>
</dbReference>
<comment type="subcellular location">
    <subcellularLocation>
        <location evidence="1">Cell membrane</location>
        <topology evidence="1">Multi-pass membrane protein</topology>
    </subcellularLocation>
</comment>
<keyword evidence="7 10" id="KW-0675">Receptor</keyword>
<protein>
    <recommendedName>
        <fullName evidence="13">G-protein coupled receptors family 1 profile domain-containing protein</fullName>
    </recommendedName>
</protein>
<evidence type="ECO:0000256" key="10">
    <source>
        <dbReference type="RuleBase" id="RU000688"/>
    </source>
</evidence>
<evidence type="ECO:0000256" key="2">
    <source>
        <dbReference type="ARBA" id="ARBA00022475"/>
    </source>
</evidence>
<comment type="similarity">
    <text evidence="10">Belongs to the G-protein coupled receptor 1 family.</text>
</comment>
<dbReference type="OrthoDB" id="6086428at2759"/>
<dbReference type="InterPro" id="IPR017452">
    <property type="entry name" value="GPCR_Rhodpsn_7TM"/>
</dbReference>
<feature type="transmembrane region" description="Helical" evidence="12">
    <location>
        <begin position="185"/>
        <end position="207"/>
    </location>
</feature>
<dbReference type="SUPFAM" id="SSF81321">
    <property type="entry name" value="Family A G protein-coupled receptor-like"/>
    <property type="match status" value="1"/>
</dbReference>
<dbReference type="PRINTS" id="PR00237">
    <property type="entry name" value="GPCRRHODOPSN"/>
</dbReference>
<dbReference type="RefSeq" id="XP_001505816.2">
    <property type="nucleotide sequence ID" value="XM_001505766.4"/>
</dbReference>
<dbReference type="FunFam" id="1.20.1070.10:FF:000142">
    <property type="entry name" value="G protein-coupled receptor 55"/>
    <property type="match status" value="1"/>
</dbReference>
<dbReference type="GeneTree" id="ENSGT01040000240444"/>
<dbReference type="Pfam" id="PF00001">
    <property type="entry name" value="7tm_1"/>
    <property type="match status" value="1"/>
</dbReference>
<evidence type="ECO:0000256" key="3">
    <source>
        <dbReference type="ARBA" id="ARBA00022692"/>
    </source>
</evidence>
<feature type="transmembrane region" description="Helical" evidence="12">
    <location>
        <begin position="227"/>
        <end position="249"/>
    </location>
</feature>
<gene>
    <name evidence="14" type="primary">LOC100074166</name>
</gene>
<dbReference type="Ensembl" id="ENSOANT00000051588.1">
    <property type="protein sequence ID" value="ENSOANP00000038059.1"/>
    <property type="gene ID" value="ENSOANG00000045649.1"/>
</dbReference>
<accession>A0A6I8NAG4</accession>
<dbReference type="PROSITE" id="PS00237">
    <property type="entry name" value="G_PROTEIN_RECEP_F1_1"/>
    <property type="match status" value="1"/>
</dbReference>
<keyword evidence="9 10" id="KW-0807">Transducer</keyword>
<dbReference type="KEGG" id="oaa:100074166"/>
<dbReference type="InParanoid" id="A0A6I8NAG4"/>
<reference evidence="14" key="3">
    <citation type="submission" date="2025-09" db="UniProtKB">
        <authorList>
            <consortium name="Ensembl"/>
        </authorList>
    </citation>
    <scope>IDENTIFICATION</scope>
    <source>
        <strain evidence="14">Glennie</strain>
    </source>
</reference>
<keyword evidence="6 12" id="KW-0472">Membrane</keyword>
<evidence type="ECO:0000256" key="1">
    <source>
        <dbReference type="ARBA" id="ARBA00004651"/>
    </source>
</evidence>
<keyword evidence="8" id="KW-0325">Glycoprotein</keyword>
<dbReference type="GO" id="GO:0005886">
    <property type="term" value="C:plasma membrane"/>
    <property type="evidence" value="ECO:0000318"/>
    <property type="project" value="GO_Central"/>
</dbReference>
<keyword evidence="5 10" id="KW-0297">G-protein coupled receptor</keyword>
<dbReference type="InterPro" id="IPR000276">
    <property type="entry name" value="GPCR_Rhodpsn"/>
</dbReference>
<organism evidence="14 15">
    <name type="scientific">Ornithorhynchus anatinus</name>
    <name type="common">Duckbill platypus</name>
    <dbReference type="NCBI Taxonomy" id="9258"/>
    <lineage>
        <taxon>Eukaryota</taxon>
        <taxon>Metazoa</taxon>
        <taxon>Chordata</taxon>
        <taxon>Craniata</taxon>
        <taxon>Vertebrata</taxon>
        <taxon>Euteleostomi</taxon>
        <taxon>Mammalia</taxon>
        <taxon>Monotremata</taxon>
        <taxon>Ornithorhynchidae</taxon>
        <taxon>Ornithorhynchus</taxon>
    </lineage>
</organism>
<dbReference type="GO" id="GO:0004950">
    <property type="term" value="F:chemokine receptor activity"/>
    <property type="evidence" value="ECO:0007669"/>
    <property type="project" value="InterPro"/>
</dbReference>
<dbReference type="PROSITE" id="PS50262">
    <property type="entry name" value="G_PROTEIN_RECEP_F1_2"/>
    <property type="match status" value="1"/>
</dbReference>
<feature type="domain" description="G-protein coupled receptors family 1 profile" evidence="13">
    <location>
        <begin position="45"/>
        <end position="288"/>
    </location>
</feature>
<reference evidence="14 15" key="1">
    <citation type="journal article" date="2008" name="Nature">
        <title>Genome analysis of the platypus reveals unique signatures of evolution.</title>
        <authorList>
            <person name="Warren W.C."/>
            <person name="Hillier L.W."/>
            <person name="Marshall Graves J.A."/>
            <person name="Birney E."/>
            <person name="Ponting C.P."/>
            <person name="Grutzner F."/>
            <person name="Belov K."/>
            <person name="Miller W."/>
            <person name="Clarke L."/>
            <person name="Chinwalla A.T."/>
            <person name="Yang S.P."/>
            <person name="Heger A."/>
            <person name="Locke D.P."/>
            <person name="Miethke P."/>
            <person name="Waters P.D."/>
            <person name="Veyrunes F."/>
            <person name="Fulton L."/>
            <person name="Fulton B."/>
            <person name="Graves T."/>
            <person name="Wallis J."/>
            <person name="Puente X.S."/>
            <person name="Lopez-Otin C."/>
            <person name="Ordonez G.R."/>
            <person name="Eichler E.E."/>
            <person name="Chen L."/>
            <person name="Cheng Z."/>
            <person name="Deakin J.E."/>
            <person name="Alsop A."/>
            <person name="Thompson K."/>
            <person name="Kirby P."/>
            <person name="Papenfuss A.T."/>
            <person name="Wakefield M.J."/>
            <person name="Olender T."/>
            <person name="Lancet D."/>
            <person name="Huttley G.A."/>
            <person name="Smit A.F."/>
            <person name="Pask A."/>
            <person name="Temple-Smith P."/>
            <person name="Batzer M.A."/>
            <person name="Walker J.A."/>
            <person name="Konkel M.K."/>
            <person name="Harris R.S."/>
            <person name="Whittington C.M."/>
            <person name="Wong E.S."/>
            <person name="Gemmell N.J."/>
            <person name="Buschiazzo E."/>
            <person name="Vargas Jentzsch I.M."/>
            <person name="Merkel A."/>
            <person name="Schmitz J."/>
            <person name="Zemann A."/>
            <person name="Churakov G."/>
            <person name="Kriegs J.O."/>
            <person name="Brosius J."/>
            <person name="Murchison E.P."/>
            <person name="Sachidanandam R."/>
            <person name="Smith C."/>
            <person name="Hannon G.J."/>
            <person name="Tsend-Ayush E."/>
            <person name="McMillan D."/>
            <person name="Attenborough R."/>
            <person name="Rens W."/>
            <person name="Ferguson-Smith M."/>
            <person name="Lefevre C.M."/>
            <person name="Sharp J.A."/>
            <person name="Nicholas K.R."/>
            <person name="Ray D.A."/>
            <person name="Kube M."/>
            <person name="Reinhardt R."/>
            <person name="Pringle T.H."/>
            <person name="Taylor J."/>
            <person name="Jones R.C."/>
            <person name="Nixon B."/>
            <person name="Dacheux J.L."/>
            <person name="Niwa H."/>
            <person name="Sekita Y."/>
            <person name="Huang X."/>
            <person name="Stark A."/>
            <person name="Kheradpour P."/>
            <person name="Kellis M."/>
            <person name="Flicek P."/>
            <person name="Chen Y."/>
            <person name="Webber C."/>
            <person name="Hardison R."/>
            <person name="Nelson J."/>
            <person name="Hallsworth-Pepin K."/>
            <person name="Delehaunty K."/>
            <person name="Markovic C."/>
            <person name="Minx P."/>
            <person name="Feng Y."/>
            <person name="Kremitzki C."/>
            <person name="Mitreva M."/>
            <person name="Glasscock J."/>
            <person name="Wylie T."/>
            <person name="Wohldmann P."/>
            <person name="Thiru P."/>
            <person name="Nhan M.N."/>
            <person name="Pohl C.S."/>
            <person name="Smith S.M."/>
            <person name="Hou S."/>
            <person name="Nefedov M."/>
            <person name="de Jong P.J."/>
            <person name="Renfree M.B."/>
            <person name="Mardis E.R."/>
            <person name="Wilson R.K."/>
        </authorList>
    </citation>
    <scope>NUCLEOTIDE SEQUENCE [LARGE SCALE GENOMIC DNA]</scope>
    <source>
        <strain evidence="14 15">Glennie</strain>
    </source>
</reference>
<evidence type="ECO:0000256" key="8">
    <source>
        <dbReference type="ARBA" id="ARBA00023180"/>
    </source>
</evidence>
<feature type="transmembrane region" description="Helical" evidence="12">
    <location>
        <begin position="29"/>
        <end position="53"/>
    </location>
</feature>
<reference evidence="14" key="2">
    <citation type="submission" date="2025-08" db="UniProtKB">
        <authorList>
            <consortium name="Ensembl"/>
        </authorList>
    </citation>
    <scope>IDENTIFICATION</scope>
    <source>
        <strain evidence="14">Glennie</strain>
    </source>
</reference>
<feature type="region of interest" description="Disordered" evidence="11">
    <location>
        <begin position="1"/>
        <end position="21"/>
    </location>
</feature>
<dbReference type="CDD" id="cd15164">
    <property type="entry name" value="7tmA_GPR35-like"/>
    <property type="match status" value="1"/>
</dbReference>
<evidence type="ECO:0000256" key="12">
    <source>
        <dbReference type="SAM" id="Phobius"/>
    </source>
</evidence>
<dbReference type="GO" id="GO:0007186">
    <property type="term" value="P:G protein-coupled receptor signaling pathway"/>
    <property type="evidence" value="ECO:0000318"/>
    <property type="project" value="GO_Central"/>
</dbReference>
<dbReference type="GO" id="GO:0004930">
    <property type="term" value="F:G protein-coupled receptor activity"/>
    <property type="evidence" value="ECO:0000318"/>
    <property type="project" value="GO_Central"/>
</dbReference>
<feature type="transmembrane region" description="Helical" evidence="12">
    <location>
        <begin position="65"/>
        <end position="85"/>
    </location>
</feature>
<keyword evidence="3 10" id="KW-0812">Transmembrane</keyword>
<dbReference type="AlphaFoldDB" id="A0A6I8NAG4"/>
<feature type="transmembrane region" description="Helical" evidence="12">
    <location>
        <begin position="269"/>
        <end position="291"/>
    </location>
</feature>
<keyword evidence="2" id="KW-1003">Cell membrane</keyword>
<keyword evidence="4 12" id="KW-1133">Transmembrane helix</keyword>
<dbReference type="GeneID" id="100074166"/>
<evidence type="ECO:0000259" key="13">
    <source>
        <dbReference type="PROSITE" id="PS50262"/>
    </source>
</evidence>
<dbReference type="PANTHER" id="PTHR24232">
    <property type="entry name" value="G-PROTEIN COUPLED RECEPTOR"/>
    <property type="match status" value="1"/>
</dbReference>
<evidence type="ECO:0000313" key="14">
    <source>
        <dbReference type="Ensembl" id="ENSOANP00000038059.1"/>
    </source>
</evidence>